<feature type="region of interest" description="Disordered" evidence="1">
    <location>
        <begin position="1"/>
        <end position="28"/>
    </location>
</feature>
<keyword evidence="3" id="KW-1185">Reference proteome</keyword>
<evidence type="ECO:0000313" key="3">
    <source>
        <dbReference type="Proteomes" id="UP001247307"/>
    </source>
</evidence>
<protein>
    <submittedName>
        <fullName evidence="2">Uncharacterized protein</fullName>
    </submittedName>
</protein>
<dbReference type="AlphaFoldDB" id="A0AAE3YFZ5"/>
<dbReference type="RefSeq" id="WP_309849434.1">
    <property type="nucleotide sequence ID" value="NZ_BAAAIU010000022.1"/>
</dbReference>
<organism evidence="2 3">
    <name type="scientific">Falsarthrobacter nasiphocae</name>
    <dbReference type="NCBI Taxonomy" id="189863"/>
    <lineage>
        <taxon>Bacteria</taxon>
        <taxon>Bacillati</taxon>
        <taxon>Actinomycetota</taxon>
        <taxon>Actinomycetes</taxon>
        <taxon>Micrococcales</taxon>
        <taxon>Micrococcaceae</taxon>
        <taxon>Falsarthrobacter</taxon>
    </lineage>
</organism>
<dbReference type="Proteomes" id="UP001247307">
    <property type="component" value="Unassembled WGS sequence"/>
</dbReference>
<reference evidence="2" key="1">
    <citation type="submission" date="2023-07" db="EMBL/GenBank/DDBJ databases">
        <title>Sequencing the genomes of 1000 actinobacteria strains.</title>
        <authorList>
            <person name="Klenk H.-P."/>
        </authorList>
    </citation>
    <scope>NUCLEOTIDE SEQUENCE</scope>
    <source>
        <strain evidence="2">DSM 13988</strain>
    </source>
</reference>
<evidence type="ECO:0000313" key="2">
    <source>
        <dbReference type="EMBL" id="MDR6891537.1"/>
    </source>
</evidence>
<sequence length="93" mass="10365">MTSWFRSQATTGSGSFTRATPNRSAKTTYNRLQSPEGLVWIAEALGVNPILLQMVVNDSAAVPSRSRCAFLRKELPWSMIAELAQRRLREGPQ</sequence>
<proteinExistence type="predicted"/>
<dbReference type="EMBL" id="JAVDUI010000001">
    <property type="protein sequence ID" value="MDR6891537.1"/>
    <property type="molecule type" value="Genomic_DNA"/>
</dbReference>
<evidence type="ECO:0000256" key="1">
    <source>
        <dbReference type="SAM" id="MobiDB-lite"/>
    </source>
</evidence>
<gene>
    <name evidence="2" type="ORF">J2S35_000477</name>
</gene>
<comment type="caution">
    <text evidence="2">The sequence shown here is derived from an EMBL/GenBank/DDBJ whole genome shotgun (WGS) entry which is preliminary data.</text>
</comment>
<name>A0AAE3YFZ5_9MICC</name>
<accession>A0AAE3YFZ5</accession>